<dbReference type="Pfam" id="PF13499">
    <property type="entry name" value="EF-hand_7"/>
    <property type="match status" value="2"/>
</dbReference>
<dbReference type="PANTHER" id="PTHR34524:SF6">
    <property type="entry name" value="CALCYPHOSINE LIKE"/>
    <property type="match status" value="1"/>
</dbReference>
<sequence length="209" mass="23912">MAGTARHDREMKEKAERAVHTTKDPVEKLRMQCLARGSSGIKGLGRVFKIMDDDGNRSIDMKEFKKGLHDYGVDLENKEIQEMYKLFDRDGSGTIDFDEFLISLRPPMSKARKDVILKAFRKLDKTGDGVITIEDLKGVYNVKNHPKYLNGEMTEEQVFTKFLESFEAGSDQIDGKVTKDEFINYYSGVSASIDQDAYFLLMMKNAWKL</sequence>
<evidence type="ECO:0000256" key="4">
    <source>
        <dbReference type="SAM" id="MobiDB-lite"/>
    </source>
</evidence>
<dbReference type="PANTHER" id="PTHR34524">
    <property type="entry name" value="CALCYPHOSIN"/>
    <property type="match status" value="1"/>
</dbReference>
<dbReference type="SUPFAM" id="SSF47473">
    <property type="entry name" value="EF-hand"/>
    <property type="match status" value="1"/>
</dbReference>
<dbReference type="InterPro" id="IPR051581">
    <property type="entry name" value="Ca-bind"/>
</dbReference>
<reference evidence="6" key="1">
    <citation type="submission" date="2021-10" db="EMBL/GenBank/DDBJ databases">
        <title>Tropical sea cucumber genome reveals ecological adaptation and Cuvierian tubules defense mechanism.</title>
        <authorList>
            <person name="Chen T."/>
        </authorList>
    </citation>
    <scope>NUCLEOTIDE SEQUENCE</scope>
    <source>
        <strain evidence="6">Nanhai2018</strain>
        <tissue evidence="6">Muscle</tissue>
    </source>
</reference>
<dbReference type="CDD" id="cd00051">
    <property type="entry name" value="EFh"/>
    <property type="match status" value="1"/>
</dbReference>
<dbReference type="Proteomes" id="UP001152320">
    <property type="component" value="Chromosome 6"/>
</dbReference>
<protein>
    <submittedName>
        <fullName evidence="6">Calcyphosin-like protein</fullName>
    </submittedName>
</protein>
<dbReference type="AlphaFoldDB" id="A0A9Q1C7V6"/>
<dbReference type="OrthoDB" id="444540at2759"/>
<evidence type="ECO:0000256" key="2">
    <source>
        <dbReference type="ARBA" id="ARBA00022737"/>
    </source>
</evidence>
<dbReference type="Gene3D" id="1.10.238.10">
    <property type="entry name" value="EF-hand"/>
    <property type="match status" value="2"/>
</dbReference>
<dbReference type="SMART" id="SM00054">
    <property type="entry name" value="EFh"/>
    <property type="match status" value="3"/>
</dbReference>
<proteinExistence type="predicted"/>
<evidence type="ECO:0000256" key="3">
    <source>
        <dbReference type="ARBA" id="ARBA00022837"/>
    </source>
</evidence>
<feature type="domain" description="EF-hand" evidence="5">
    <location>
        <begin position="75"/>
        <end position="110"/>
    </location>
</feature>
<dbReference type="FunFam" id="1.10.238.10:FF:000001">
    <property type="entry name" value="Calmodulin 1"/>
    <property type="match status" value="1"/>
</dbReference>
<dbReference type="PROSITE" id="PS00018">
    <property type="entry name" value="EF_HAND_1"/>
    <property type="match status" value="2"/>
</dbReference>
<organism evidence="6 7">
    <name type="scientific">Holothuria leucospilota</name>
    <name type="common">Black long sea cucumber</name>
    <name type="synonym">Mertensiothuria leucospilota</name>
    <dbReference type="NCBI Taxonomy" id="206669"/>
    <lineage>
        <taxon>Eukaryota</taxon>
        <taxon>Metazoa</taxon>
        <taxon>Echinodermata</taxon>
        <taxon>Eleutherozoa</taxon>
        <taxon>Echinozoa</taxon>
        <taxon>Holothuroidea</taxon>
        <taxon>Aspidochirotacea</taxon>
        <taxon>Aspidochirotida</taxon>
        <taxon>Holothuriidae</taxon>
        <taxon>Holothuria</taxon>
    </lineage>
</organism>
<gene>
    <name evidence="6" type="ORF">HOLleu_13739</name>
</gene>
<dbReference type="PROSITE" id="PS50222">
    <property type="entry name" value="EF_HAND_2"/>
    <property type="match status" value="3"/>
</dbReference>
<keyword evidence="2" id="KW-0677">Repeat</keyword>
<evidence type="ECO:0000256" key="1">
    <source>
        <dbReference type="ARBA" id="ARBA00022723"/>
    </source>
</evidence>
<evidence type="ECO:0000313" key="6">
    <source>
        <dbReference type="EMBL" id="KAJ8039664.1"/>
    </source>
</evidence>
<keyword evidence="1" id="KW-0479">Metal-binding</keyword>
<keyword evidence="3" id="KW-0106">Calcium</keyword>
<feature type="domain" description="EF-hand" evidence="5">
    <location>
        <begin position="39"/>
        <end position="74"/>
    </location>
</feature>
<dbReference type="EMBL" id="JAIZAY010000006">
    <property type="protein sequence ID" value="KAJ8039664.1"/>
    <property type="molecule type" value="Genomic_DNA"/>
</dbReference>
<feature type="domain" description="EF-hand" evidence="5">
    <location>
        <begin position="111"/>
        <end position="146"/>
    </location>
</feature>
<accession>A0A9Q1C7V6</accession>
<dbReference type="InterPro" id="IPR011992">
    <property type="entry name" value="EF-hand-dom_pair"/>
</dbReference>
<evidence type="ECO:0000313" key="7">
    <source>
        <dbReference type="Proteomes" id="UP001152320"/>
    </source>
</evidence>
<dbReference type="GO" id="GO:0005509">
    <property type="term" value="F:calcium ion binding"/>
    <property type="evidence" value="ECO:0007669"/>
    <property type="project" value="InterPro"/>
</dbReference>
<keyword evidence="7" id="KW-1185">Reference proteome</keyword>
<dbReference type="InterPro" id="IPR002048">
    <property type="entry name" value="EF_hand_dom"/>
</dbReference>
<feature type="region of interest" description="Disordered" evidence="4">
    <location>
        <begin position="1"/>
        <end position="21"/>
    </location>
</feature>
<dbReference type="InterPro" id="IPR018247">
    <property type="entry name" value="EF_Hand_1_Ca_BS"/>
</dbReference>
<name>A0A9Q1C7V6_HOLLE</name>
<evidence type="ECO:0000259" key="5">
    <source>
        <dbReference type="PROSITE" id="PS50222"/>
    </source>
</evidence>
<comment type="caution">
    <text evidence="6">The sequence shown here is derived from an EMBL/GenBank/DDBJ whole genome shotgun (WGS) entry which is preliminary data.</text>
</comment>